<dbReference type="InterPro" id="IPR002347">
    <property type="entry name" value="SDR_fam"/>
</dbReference>
<sequence length="262" mass="28074">MSSTSSAKKLAGKVAIVTASSDGIGYAIAERLGMDGAKVMISSRKQKNVASALEKLKAKNLDVDGVVCHVAKNEDRRKMIQQTVERFGGIDILVSNAAANPHFGPLLDCTEEAWDKIFDTNVKATFLLVKEVVPHIEARGEGSIVLVASLAGYSQAHFRMIGAYSISKTTLLGLTKGLVYDLSPKNIRVNCIAPGVIKTHFSEALWKNEESSATQMQLAQTPLRRFAEPSECAGTVSFLVSDDSSYITGETIVIAGGVDARL</sequence>
<comment type="caution">
    <text evidence="2">The sequence shown here is derived from an EMBL/GenBank/DDBJ whole genome shotgun (WGS) entry which is preliminary data.</text>
</comment>
<evidence type="ECO:0000256" key="1">
    <source>
        <dbReference type="ARBA" id="ARBA00006484"/>
    </source>
</evidence>
<dbReference type="SUPFAM" id="SSF51735">
    <property type="entry name" value="NAD(P)-binding Rossmann-fold domains"/>
    <property type="match status" value="1"/>
</dbReference>
<dbReference type="InterPro" id="IPR036291">
    <property type="entry name" value="NAD(P)-bd_dom_sf"/>
</dbReference>
<proteinExistence type="inferred from homology"/>
<name>A0AA89BPX8_PINIB</name>
<dbReference type="AlphaFoldDB" id="A0AA89BPX8"/>
<dbReference type="GO" id="GO:0004090">
    <property type="term" value="F:carbonyl reductase (NADPH) activity"/>
    <property type="evidence" value="ECO:0007669"/>
    <property type="project" value="TreeGrafter"/>
</dbReference>
<dbReference type="FunFam" id="3.40.50.720:FF:000084">
    <property type="entry name" value="Short-chain dehydrogenase reductase"/>
    <property type="match status" value="1"/>
</dbReference>
<dbReference type="PRINTS" id="PR00081">
    <property type="entry name" value="GDHRDH"/>
</dbReference>
<evidence type="ECO:0000313" key="2">
    <source>
        <dbReference type="EMBL" id="KAK3086802.1"/>
    </source>
</evidence>
<organism evidence="2 3">
    <name type="scientific">Pinctada imbricata</name>
    <name type="common">Atlantic pearl-oyster</name>
    <name type="synonym">Pinctada martensii</name>
    <dbReference type="NCBI Taxonomy" id="66713"/>
    <lineage>
        <taxon>Eukaryota</taxon>
        <taxon>Metazoa</taxon>
        <taxon>Spiralia</taxon>
        <taxon>Lophotrochozoa</taxon>
        <taxon>Mollusca</taxon>
        <taxon>Bivalvia</taxon>
        <taxon>Autobranchia</taxon>
        <taxon>Pteriomorphia</taxon>
        <taxon>Pterioida</taxon>
        <taxon>Pterioidea</taxon>
        <taxon>Pteriidae</taxon>
        <taxon>Pinctada</taxon>
    </lineage>
</organism>
<keyword evidence="3" id="KW-1185">Reference proteome</keyword>
<dbReference type="NCBIfam" id="NF005559">
    <property type="entry name" value="PRK07231.1"/>
    <property type="match status" value="1"/>
</dbReference>
<reference evidence="2" key="1">
    <citation type="submission" date="2019-08" db="EMBL/GenBank/DDBJ databases">
        <title>The improved chromosome-level genome for the pearl oyster Pinctada fucata martensii using PacBio sequencing and Hi-C.</title>
        <authorList>
            <person name="Zheng Z."/>
        </authorList>
    </citation>
    <scope>NUCLEOTIDE SEQUENCE</scope>
    <source>
        <strain evidence="2">ZZ-2019</strain>
        <tissue evidence="2">Adductor muscle</tissue>
    </source>
</reference>
<dbReference type="Proteomes" id="UP001186944">
    <property type="component" value="Unassembled WGS sequence"/>
</dbReference>
<protein>
    <recommendedName>
        <fullName evidence="4">Dehydrogenase/reductase SDR family member 4</fullName>
    </recommendedName>
</protein>
<dbReference type="Pfam" id="PF13561">
    <property type="entry name" value="adh_short_C2"/>
    <property type="match status" value="1"/>
</dbReference>
<dbReference type="Gene3D" id="3.40.50.720">
    <property type="entry name" value="NAD(P)-binding Rossmann-like Domain"/>
    <property type="match status" value="1"/>
</dbReference>
<dbReference type="EMBL" id="VSWD01000012">
    <property type="protein sequence ID" value="KAK3086802.1"/>
    <property type="molecule type" value="Genomic_DNA"/>
</dbReference>
<accession>A0AA89BPX8</accession>
<evidence type="ECO:0000313" key="3">
    <source>
        <dbReference type="Proteomes" id="UP001186944"/>
    </source>
</evidence>
<dbReference type="PRINTS" id="PR00080">
    <property type="entry name" value="SDRFAMILY"/>
</dbReference>
<dbReference type="PANTHER" id="PTHR43943">
    <property type="entry name" value="DEHYDROGENASE/REDUCTASE (SDR FAMILY) MEMBER 4"/>
    <property type="match status" value="1"/>
</dbReference>
<comment type="similarity">
    <text evidence="1">Belongs to the short-chain dehydrogenases/reductases (SDR) family.</text>
</comment>
<gene>
    <name evidence="2" type="ORF">FSP39_023634</name>
</gene>
<evidence type="ECO:0008006" key="4">
    <source>
        <dbReference type="Google" id="ProtNLM"/>
    </source>
</evidence>
<dbReference type="PANTHER" id="PTHR43943:SF2">
    <property type="entry name" value="DEHYDROGENASE_REDUCTASE 4"/>
    <property type="match status" value="1"/>
</dbReference>